<accession>A0A6A5YH75</accession>
<evidence type="ECO:0000313" key="2">
    <source>
        <dbReference type="EMBL" id="KAF2106074.1"/>
    </source>
</evidence>
<feature type="region of interest" description="Disordered" evidence="1">
    <location>
        <begin position="1"/>
        <end position="108"/>
    </location>
</feature>
<evidence type="ECO:0008006" key="4">
    <source>
        <dbReference type="Google" id="ProtNLM"/>
    </source>
</evidence>
<gene>
    <name evidence="2" type="ORF">BDV96DRAFT_607727</name>
</gene>
<proteinExistence type="predicted"/>
<evidence type="ECO:0000313" key="3">
    <source>
        <dbReference type="Proteomes" id="UP000799770"/>
    </source>
</evidence>
<sequence length="554" mass="60084">MSRDEPTRRSTRYQARRLRQTAVTDATAAHPHASSLLAGDAGDAPPPPPAPIPHRASAAVEPPAPTAVFRVPSLPDSRKRSNPDRQGGPRPKQSRSVGSASSGGSTQFTDGVKATLKHMYGTRCWHCLDGYLPHAAHVLEQQASDAFPKLRARKLLNLEGLHKIENALLLCPQCHACLDHSIPYLIVVPADLGFFVQAEERWQAELAGGRFAPATGMYTDHCQKKFPEHYEPGALPVGGLYACYMTEYFLGHMGRDVSDHPLVSMRQWHGDPLAMIYRAKCALATNPDSDVRVKEALMNVKEQMNHLDSLYDKGDWALLKLQGSTLPPPPPDRGGTSDAGPDTDFAGSQDSRFAPSPARPGNTGPSSSPSSATGPNNSGSQHSFRTATGGPSVAPRESSKPEEARVPPEEKPSLRCPGQVDGWKLPPKRKRCLEDEDNIEPVQANMSSKRHKSSKRQKLSKGQKSSKRLKMHGHAEEPVASDATPHTPTAVLPSPPLSSKNPSPITLHTGKERTTQETIEWFIKFRWPMGPPSADPHDGATPASPISSVKVPLD</sequence>
<organism evidence="2 3">
    <name type="scientific">Lophiotrema nucula</name>
    <dbReference type="NCBI Taxonomy" id="690887"/>
    <lineage>
        <taxon>Eukaryota</taxon>
        <taxon>Fungi</taxon>
        <taxon>Dikarya</taxon>
        <taxon>Ascomycota</taxon>
        <taxon>Pezizomycotina</taxon>
        <taxon>Dothideomycetes</taxon>
        <taxon>Pleosporomycetidae</taxon>
        <taxon>Pleosporales</taxon>
        <taxon>Lophiotremataceae</taxon>
        <taxon>Lophiotrema</taxon>
    </lineage>
</organism>
<protein>
    <recommendedName>
        <fullName evidence="4">HNH nuclease domain-containing protein</fullName>
    </recommendedName>
</protein>
<feature type="compositionally biased region" description="Basic and acidic residues" evidence="1">
    <location>
        <begin position="397"/>
        <end position="413"/>
    </location>
</feature>
<dbReference type="AlphaFoldDB" id="A0A6A5YH75"/>
<dbReference type="Proteomes" id="UP000799770">
    <property type="component" value="Unassembled WGS sequence"/>
</dbReference>
<feature type="region of interest" description="Disordered" evidence="1">
    <location>
        <begin position="527"/>
        <end position="554"/>
    </location>
</feature>
<dbReference type="OrthoDB" id="3776601at2759"/>
<reference evidence="2" key="1">
    <citation type="journal article" date="2020" name="Stud. Mycol.">
        <title>101 Dothideomycetes genomes: a test case for predicting lifestyles and emergence of pathogens.</title>
        <authorList>
            <person name="Haridas S."/>
            <person name="Albert R."/>
            <person name="Binder M."/>
            <person name="Bloem J."/>
            <person name="Labutti K."/>
            <person name="Salamov A."/>
            <person name="Andreopoulos B."/>
            <person name="Baker S."/>
            <person name="Barry K."/>
            <person name="Bills G."/>
            <person name="Bluhm B."/>
            <person name="Cannon C."/>
            <person name="Castanera R."/>
            <person name="Culley D."/>
            <person name="Daum C."/>
            <person name="Ezra D."/>
            <person name="Gonzalez J."/>
            <person name="Henrissat B."/>
            <person name="Kuo A."/>
            <person name="Liang C."/>
            <person name="Lipzen A."/>
            <person name="Lutzoni F."/>
            <person name="Magnuson J."/>
            <person name="Mondo S."/>
            <person name="Nolan M."/>
            <person name="Ohm R."/>
            <person name="Pangilinan J."/>
            <person name="Park H.-J."/>
            <person name="Ramirez L."/>
            <person name="Alfaro M."/>
            <person name="Sun H."/>
            <person name="Tritt A."/>
            <person name="Yoshinaga Y."/>
            <person name="Zwiers L.-H."/>
            <person name="Turgeon B."/>
            <person name="Goodwin S."/>
            <person name="Spatafora J."/>
            <person name="Crous P."/>
            <person name="Grigoriev I."/>
        </authorList>
    </citation>
    <scope>NUCLEOTIDE SEQUENCE</scope>
    <source>
        <strain evidence="2">CBS 627.86</strain>
    </source>
</reference>
<feature type="region of interest" description="Disordered" evidence="1">
    <location>
        <begin position="321"/>
        <end position="513"/>
    </location>
</feature>
<feature type="compositionally biased region" description="Basic residues" evidence="1">
    <location>
        <begin position="9"/>
        <end position="19"/>
    </location>
</feature>
<feature type="compositionally biased region" description="Low complexity" evidence="1">
    <location>
        <begin position="94"/>
        <end position="105"/>
    </location>
</feature>
<dbReference type="EMBL" id="ML977367">
    <property type="protein sequence ID" value="KAF2106074.1"/>
    <property type="molecule type" value="Genomic_DNA"/>
</dbReference>
<name>A0A6A5YH75_9PLEO</name>
<keyword evidence="3" id="KW-1185">Reference proteome</keyword>
<feature type="compositionally biased region" description="Low complexity" evidence="1">
    <location>
        <begin position="360"/>
        <end position="380"/>
    </location>
</feature>
<evidence type="ECO:0000256" key="1">
    <source>
        <dbReference type="SAM" id="MobiDB-lite"/>
    </source>
</evidence>
<feature type="compositionally biased region" description="Basic residues" evidence="1">
    <location>
        <begin position="448"/>
        <end position="472"/>
    </location>
</feature>